<dbReference type="EMBL" id="AP014808">
    <property type="protein sequence ID" value="BAQ57791.1"/>
    <property type="molecule type" value="Genomic_DNA"/>
</dbReference>
<keyword evidence="1" id="KW-0472">Membrane</keyword>
<keyword evidence="1" id="KW-1133">Transmembrane helix</keyword>
<evidence type="ECO:0000313" key="2">
    <source>
        <dbReference type="EMBL" id="BAQ57791.1"/>
    </source>
</evidence>
<evidence type="ECO:0000256" key="1">
    <source>
        <dbReference type="SAM" id="Phobius"/>
    </source>
</evidence>
<dbReference type="Proteomes" id="UP000035709">
    <property type="component" value="Chromosome"/>
</dbReference>
<keyword evidence="1" id="KW-0812">Transmembrane</keyword>
<evidence type="ECO:0000313" key="3">
    <source>
        <dbReference type="Proteomes" id="UP000035709"/>
    </source>
</evidence>
<feature type="transmembrane region" description="Helical" evidence="1">
    <location>
        <begin position="150"/>
        <end position="170"/>
    </location>
</feature>
<dbReference type="PATRIC" id="fig|1600.4.peg.1432"/>
<sequence>MEGKNKINVRRLVGASLLTIFALGTLIYAQALFEITWVGIIRQYQHFLYFYAAWAVGLAIWYFVTIKSKPIKKDEIIVKIIFFFVIALNAIYAALLGDSNATFLAVLLMICYAVGCPWGKLGYKKHPYIESTSEPTDSQHSSSLPWYKTWWAWLVIVATIIFASGAFIIMTDGSFRNSDNSTDPFEESHKSAANTINVDYKKYKIKAVKTYNINYTDKSWDGGSIKINKIKIYQTAKPYKFDSANDGNFKVNGFARIYMTIKAQEDINIYPTQGTYNYSNGEQHEVDSSEDWDGKINADVIKSGTVTLPIEHLSSTSSIKNIRMKFEGYDQDEDDDSLDKDFDFTVDLK</sequence>
<name>A0A0D6A4V2_9LACO</name>
<feature type="transmembrane region" description="Helical" evidence="1">
    <location>
        <begin position="12"/>
        <end position="40"/>
    </location>
</feature>
<dbReference type="STRING" id="1600.LBAT_1402"/>
<reference evidence="2 3" key="1">
    <citation type="submission" date="2015-03" db="EMBL/GenBank/DDBJ databases">
        <title>Complete genome sequence of Lactobacillus acetotolerans NBRC 13120.</title>
        <authorList>
            <person name="Toh H."/>
            <person name="Morita H."/>
            <person name="Fujita N."/>
        </authorList>
    </citation>
    <scope>NUCLEOTIDE SEQUENCE [LARGE SCALE GENOMIC DNA]</scope>
    <source>
        <strain evidence="2 3">NBRC 13120</strain>
    </source>
</reference>
<evidence type="ECO:0008006" key="4">
    <source>
        <dbReference type="Google" id="ProtNLM"/>
    </source>
</evidence>
<dbReference type="RefSeq" id="WP_060459750.1">
    <property type="nucleotide sequence ID" value="NZ_AP014808.1"/>
</dbReference>
<feature type="transmembrane region" description="Helical" evidence="1">
    <location>
        <begin position="46"/>
        <end position="64"/>
    </location>
</feature>
<dbReference type="KEGG" id="lae:LBAT_1402"/>
<feature type="transmembrane region" description="Helical" evidence="1">
    <location>
        <begin position="101"/>
        <end position="119"/>
    </location>
</feature>
<proteinExistence type="predicted"/>
<protein>
    <recommendedName>
        <fullName evidence="4">Prophage related protein</fullName>
    </recommendedName>
</protein>
<feature type="transmembrane region" description="Helical" evidence="1">
    <location>
        <begin position="76"/>
        <end position="95"/>
    </location>
</feature>
<dbReference type="OrthoDB" id="2298539at2"/>
<organism evidence="2 3">
    <name type="scientific">Lactobacillus acetotolerans</name>
    <dbReference type="NCBI Taxonomy" id="1600"/>
    <lineage>
        <taxon>Bacteria</taxon>
        <taxon>Bacillati</taxon>
        <taxon>Bacillota</taxon>
        <taxon>Bacilli</taxon>
        <taxon>Lactobacillales</taxon>
        <taxon>Lactobacillaceae</taxon>
        <taxon>Lactobacillus</taxon>
    </lineage>
</organism>
<gene>
    <name evidence="2" type="ORF">LBAT_1402</name>
</gene>
<accession>A0A0D6A4V2</accession>
<dbReference type="AlphaFoldDB" id="A0A0D6A4V2"/>
<keyword evidence="3" id="KW-1185">Reference proteome</keyword>